<keyword evidence="2 7" id="KW-0732">Signal</keyword>
<keyword evidence="9" id="KW-0635">Pregnancy</keyword>
<feature type="compositionally biased region" description="Low complexity" evidence="5">
    <location>
        <begin position="182"/>
        <end position="201"/>
    </location>
</feature>
<evidence type="ECO:0000313" key="9">
    <source>
        <dbReference type="EMBL" id="KAF6737160.1"/>
    </source>
</evidence>
<evidence type="ECO:0000313" key="10">
    <source>
        <dbReference type="Proteomes" id="UP000646548"/>
    </source>
</evidence>
<dbReference type="GO" id="GO:0016020">
    <property type="term" value="C:membrane"/>
    <property type="evidence" value="ECO:0007669"/>
    <property type="project" value="UniProtKB-SubCell"/>
</dbReference>
<dbReference type="AlphaFoldDB" id="A0A834FNS2"/>
<dbReference type="InterPro" id="IPR036179">
    <property type="entry name" value="Ig-like_dom_sf"/>
</dbReference>
<keyword evidence="3 6" id="KW-0472">Membrane</keyword>
<keyword evidence="6" id="KW-1133">Transmembrane helix</keyword>
<reference evidence="9" key="1">
    <citation type="journal article" name="BMC Genomics">
        <title>Long-read sequencing and de novo genome assembly of marine medaka (Oryzias melastigma).</title>
        <authorList>
            <person name="Liang P."/>
            <person name="Saqib H.S.A."/>
            <person name="Ni X."/>
            <person name="Shen Y."/>
        </authorList>
    </citation>
    <scope>NUCLEOTIDE SEQUENCE</scope>
    <source>
        <strain evidence="9">Bigg-433</strain>
    </source>
</reference>
<organism evidence="9 10">
    <name type="scientific">Oryzias melastigma</name>
    <name type="common">Marine medaka</name>
    <dbReference type="NCBI Taxonomy" id="30732"/>
    <lineage>
        <taxon>Eukaryota</taxon>
        <taxon>Metazoa</taxon>
        <taxon>Chordata</taxon>
        <taxon>Craniata</taxon>
        <taxon>Vertebrata</taxon>
        <taxon>Euteleostomi</taxon>
        <taxon>Actinopterygii</taxon>
        <taxon>Neopterygii</taxon>
        <taxon>Teleostei</taxon>
        <taxon>Neoteleostei</taxon>
        <taxon>Acanthomorphata</taxon>
        <taxon>Ovalentaria</taxon>
        <taxon>Atherinomorphae</taxon>
        <taxon>Beloniformes</taxon>
        <taxon>Adrianichthyidae</taxon>
        <taxon>Oryziinae</taxon>
        <taxon>Oryzias</taxon>
    </lineage>
</organism>
<name>A0A834FNS2_ORYME</name>
<feature type="domain" description="Ig-like" evidence="8">
    <location>
        <begin position="117"/>
        <end position="192"/>
    </location>
</feature>
<feature type="region of interest" description="Disordered" evidence="5">
    <location>
        <begin position="182"/>
        <end position="207"/>
    </location>
</feature>
<evidence type="ECO:0000256" key="4">
    <source>
        <dbReference type="ARBA" id="ARBA00023180"/>
    </source>
</evidence>
<evidence type="ECO:0000256" key="5">
    <source>
        <dbReference type="SAM" id="MobiDB-lite"/>
    </source>
</evidence>
<evidence type="ECO:0000256" key="3">
    <source>
        <dbReference type="ARBA" id="ARBA00023136"/>
    </source>
</evidence>
<dbReference type="InterPro" id="IPR015631">
    <property type="entry name" value="CD2/SLAM_rcpt"/>
</dbReference>
<dbReference type="SUPFAM" id="SSF48726">
    <property type="entry name" value="Immunoglobulin"/>
    <property type="match status" value="2"/>
</dbReference>
<gene>
    <name evidence="9" type="ORF">FQA47_022085</name>
</gene>
<dbReference type="PANTHER" id="PTHR12080">
    <property type="entry name" value="SIGNALING LYMPHOCYTIC ACTIVATION MOLECULE"/>
    <property type="match status" value="1"/>
</dbReference>
<feature type="region of interest" description="Disordered" evidence="5">
    <location>
        <begin position="262"/>
        <end position="285"/>
    </location>
</feature>
<comment type="caution">
    <text evidence="9">The sequence shown here is derived from an EMBL/GenBank/DDBJ whole genome shotgun (WGS) entry which is preliminary data.</text>
</comment>
<proteinExistence type="predicted"/>
<dbReference type="InterPro" id="IPR013783">
    <property type="entry name" value="Ig-like_fold"/>
</dbReference>
<accession>A0A834FNS2</accession>
<feature type="signal peptide" evidence="7">
    <location>
        <begin position="1"/>
        <end position="15"/>
    </location>
</feature>
<sequence>MLWFLLLLSAAPAEGSDPETQRYGKKGGEVELKPVGASPPIKTITWKLGADLVVEWDGNMVDYFKFKDRSQLDTTTGVLTLRELDHKDSGTYTPVINNNDLRVVSLSVSLSVISAVPVPSINTSCNEERTVCQLTCDADTAGAEPVTFVWRSDGQEIQESKTLQIQKNSSSVKDFSCELKNPVSQESSSPVSPFTVPTTKTPRPPEGPKISTGVTVFIALLVPVLLLGIFHRVISGSWFFQKDSMPWEKDFWRRNERQERRRFEPDGEAVLEKGEGDSEIIKHRDASSGFSLQNLSVP</sequence>
<dbReference type="PANTHER" id="PTHR12080:SF125">
    <property type="entry name" value="CD48 ANTIGEN-LIKE"/>
    <property type="match status" value="1"/>
</dbReference>
<dbReference type="PROSITE" id="PS50835">
    <property type="entry name" value="IG_LIKE"/>
    <property type="match status" value="1"/>
</dbReference>
<evidence type="ECO:0000259" key="8">
    <source>
        <dbReference type="PROSITE" id="PS50835"/>
    </source>
</evidence>
<evidence type="ECO:0000256" key="6">
    <source>
        <dbReference type="SAM" id="Phobius"/>
    </source>
</evidence>
<dbReference type="Gene3D" id="2.60.40.10">
    <property type="entry name" value="Immunoglobulins"/>
    <property type="match status" value="2"/>
</dbReference>
<keyword evidence="6" id="KW-0812">Transmembrane</keyword>
<evidence type="ECO:0000256" key="7">
    <source>
        <dbReference type="SAM" id="SignalP"/>
    </source>
</evidence>
<dbReference type="Proteomes" id="UP000646548">
    <property type="component" value="Unassembled WGS sequence"/>
</dbReference>
<evidence type="ECO:0000256" key="2">
    <source>
        <dbReference type="ARBA" id="ARBA00022729"/>
    </source>
</evidence>
<feature type="transmembrane region" description="Helical" evidence="6">
    <location>
        <begin position="210"/>
        <end position="230"/>
    </location>
</feature>
<keyword evidence="4" id="KW-0325">Glycoprotein</keyword>
<feature type="chain" id="PRO_5032703303" evidence="7">
    <location>
        <begin position="16"/>
        <end position="298"/>
    </location>
</feature>
<protein>
    <submittedName>
        <fullName evidence="9">Pregnancy-specific beta-1-glycoprotein 3</fullName>
    </submittedName>
</protein>
<dbReference type="InterPro" id="IPR007110">
    <property type="entry name" value="Ig-like_dom"/>
</dbReference>
<comment type="subcellular location">
    <subcellularLocation>
        <location evidence="1">Membrane</location>
    </subcellularLocation>
</comment>
<evidence type="ECO:0000256" key="1">
    <source>
        <dbReference type="ARBA" id="ARBA00004370"/>
    </source>
</evidence>
<dbReference type="EMBL" id="WKFB01000068">
    <property type="protein sequence ID" value="KAF6737160.1"/>
    <property type="molecule type" value="Genomic_DNA"/>
</dbReference>